<accession>A0ABS7EBF0</accession>
<evidence type="ECO:0000256" key="1">
    <source>
        <dbReference type="SAM" id="MobiDB-lite"/>
    </source>
</evidence>
<proteinExistence type="predicted"/>
<dbReference type="RefSeq" id="WP_220111689.1">
    <property type="nucleotide sequence ID" value="NZ_JAHZST010000026.1"/>
</dbReference>
<reference evidence="2 3" key="1">
    <citation type="submission" date="2021-07" db="EMBL/GenBank/DDBJ databases">
        <title>Shewanella sp. nov, isolated from SCS.</title>
        <authorList>
            <person name="Cao W.R."/>
        </authorList>
    </citation>
    <scope>NUCLEOTIDE SEQUENCE [LARGE SCALE GENOMIC DNA]</scope>
    <source>
        <strain evidence="2 3">NR704-98</strain>
    </source>
</reference>
<protein>
    <submittedName>
        <fullName evidence="2">Uncharacterized protein</fullName>
    </submittedName>
</protein>
<gene>
    <name evidence="2" type="ORF">K0625_22510</name>
</gene>
<evidence type="ECO:0000313" key="2">
    <source>
        <dbReference type="EMBL" id="MBW8186402.1"/>
    </source>
</evidence>
<comment type="caution">
    <text evidence="2">The sequence shown here is derived from an EMBL/GenBank/DDBJ whole genome shotgun (WGS) entry which is preliminary data.</text>
</comment>
<sequence length="74" mass="8218">MKYSIGDLVYQGETAGVHNWNTISGTSFYWHPDWLHIAEEATGVTPTAQITPSDNQITQSDAEQTIINHLNTNS</sequence>
<evidence type="ECO:0000313" key="3">
    <source>
        <dbReference type="Proteomes" id="UP001195963"/>
    </source>
</evidence>
<dbReference type="EMBL" id="JAHZST010000026">
    <property type="protein sequence ID" value="MBW8186402.1"/>
    <property type="molecule type" value="Genomic_DNA"/>
</dbReference>
<organism evidence="2 3">
    <name type="scientific">Shewanella nanhaiensis</name>
    <dbReference type="NCBI Taxonomy" id="2864872"/>
    <lineage>
        <taxon>Bacteria</taxon>
        <taxon>Pseudomonadati</taxon>
        <taxon>Pseudomonadota</taxon>
        <taxon>Gammaproteobacteria</taxon>
        <taxon>Alteromonadales</taxon>
        <taxon>Shewanellaceae</taxon>
        <taxon>Shewanella</taxon>
    </lineage>
</organism>
<keyword evidence="3" id="KW-1185">Reference proteome</keyword>
<feature type="region of interest" description="Disordered" evidence="1">
    <location>
        <begin position="50"/>
        <end position="74"/>
    </location>
</feature>
<name>A0ABS7EBF0_9GAMM</name>
<dbReference type="Proteomes" id="UP001195963">
    <property type="component" value="Unassembled WGS sequence"/>
</dbReference>